<organism evidence="2 3">
    <name type="scientific">Caldisericum exile</name>
    <dbReference type="NCBI Taxonomy" id="693075"/>
    <lineage>
        <taxon>Bacteria</taxon>
        <taxon>Pseudomonadati</taxon>
        <taxon>Caldisericota/Cryosericota group</taxon>
        <taxon>Caldisericota</taxon>
        <taxon>Caldisericia</taxon>
        <taxon>Caldisericales</taxon>
        <taxon>Caldisericaceae</taxon>
        <taxon>Caldisericum</taxon>
    </lineage>
</organism>
<dbReference type="AlphaFoldDB" id="A0A2J6X9N9"/>
<gene>
    <name evidence="2" type="ORF">C0175_00525</name>
</gene>
<reference evidence="2 3" key="1">
    <citation type="submission" date="2018-01" db="EMBL/GenBank/DDBJ databases">
        <title>Metagenomic assembled genomes from two thermal pools in the Uzon Caldera, Kamchatka, Russia.</title>
        <authorList>
            <person name="Wilkins L."/>
            <person name="Ettinger C."/>
        </authorList>
    </citation>
    <scope>NUCLEOTIDE SEQUENCE [LARGE SCALE GENOMIC DNA]</scope>
    <source>
        <strain evidence="2">ARK-10</strain>
    </source>
</reference>
<protein>
    <submittedName>
        <fullName evidence="2">Uncharacterized protein</fullName>
    </submittedName>
</protein>
<comment type="caution">
    <text evidence="2">The sequence shown here is derived from an EMBL/GenBank/DDBJ whole genome shotgun (WGS) entry which is preliminary data.</text>
</comment>
<dbReference type="EMBL" id="PNIX01000033">
    <property type="protein sequence ID" value="PMP84158.1"/>
    <property type="molecule type" value="Genomic_DNA"/>
</dbReference>
<feature type="region of interest" description="Disordered" evidence="1">
    <location>
        <begin position="99"/>
        <end position="119"/>
    </location>
</feature>
<evidence type="ECO:0000256" key="1">
    <source>
        <dbReference type="SAM" id="MobiDB-lite"/>
    </source>
</evidence>
<evidence type="ECO:0000313" key="3">
    <source>
        <dbReference type="Proteomes" id="UP000236910"/>
    </source>
</evidence>
<accession>A0A2J6X9N9</accession>
<proteinExistence type="predicted"/>
<dbReference type="Proteomes" id="UP000236910">
    <property type="component" value="Unassembled WGS sequence"/>
</dbReference>
<sequence>MNNLLNLENLDDYELLELKNLHQKNLKTHPSWLTLLLIDYYLDSKTEISDDLETQIFISRVFDNNIDQLKTLDFDYRTDSFNSLLTESIENEKSRRFKENLENKLTEKENQPKEKKNKI</sequence>
<evidence type="ECO:0000313" key="2">
    <source>
        <dbReference type="EMBL" id="PMP84158.1"/>
    </source>
</evidence>
<name>A0A2J6X9N9_9BACT</name>